<keyword evidence="2" id="KW-1185">Reference proteome</keyword>
<dbReference type="Proteomes" id="UP000006911">
    <property type="component" value="Unassembled WGS sequence"/>
</dbReference>
<evidence type="ECO:0000313" key="2">
    <source>
        <dbReference type="Proteomes" id="UP000006911"/>
    </source>
</evidence>
<name>D5GFZ6_TUBMM</name>
<dbReference type="AlphaFoldDB" id="D5GFZ6"/>
<dbReference type="GeneID" id="9181784"/>
<accession>D5GFZ6</accession>
<dbReference type="STRING" id="656061.D5GFZ6"/>
<dbReference type="EMBL" id="FN430230">
    <property type="protein sequence ID" value="CAZ83439.1"/>
    <property type="molecule type" value="Genomic_DNA"/>
</dbReference>
<protein>
    <submittedName>
        <fullName evidence="1">(Perigord truffle) hypothetical protein</fullName>
    </submittedName>
</protein>
<dbReference type="KEGG" id="tml:GSTUM_00001959001"/>
<evidence type="ECO:0000313" key="1">
    <source>
        <dbReference type="EMBL" id="CAZ83439.1"/>
    </source>
</evidence>
<dbReference type="HOGENOM" id="CLU_2414902_0_0_1"/>
<gene>
    <name evidence="1" type="ORF">GSTUM_00001959001</name>
</gene>
<organism evidence="1 2">
    <name type="scientific">Tuber melanosporum (strain Mel28)</name>
    <name type="common">Perigord black truffle</name>
    <dbReference type="NCBI Taxonomy" id="656061"/>
    <lineage>
        <taxon>Eukaryota</taxon>
        <taxon>Fungi</taxon>
        <taxon>Dikarya</taxon>
        <taxon>Ascomycota</taxon>
        <taxon>Pezizomycotina</taxon>
        <taxon>Pezizomycetes</taxon>
        <taxon>Pezizales</taxon>
        <taxon>Tuberaceae</taxon>
        <taxon>Tuber</taxon>
    </lineage>
</organism>
<reference evidence="1 2" key="1">
    <citation type="journal article" date="2010" name="Nature">
        <title>Perigord black truffle genome uncovers evolutionary origins and mechanisms of symbiosis.</title>
        <authorList>
            <person name="Martin F."/>
            <person name="Kohler A."/>
            <person name="Murat C."/>
            <person name="Balestrini R."/>
            <person name="Coutinho P.M."/>
            <person name="Jaillon O."/>
            <person name="Montanini B."/>
            <person name="Morin E."/>
            <person name="Noel B."/>
            <person name="Percudani R."/>
            <person name="Porcel B."/>
            <person name="Rubini A."/>
            <person name="Amicucci A."/>
            <person name="Amselem J."/>
            <person name="Anthouard V."/>
            <person name="Arcioni S."/>
            <person name="Artiguenave F."/>
            <person name="Aury J.M."/>
            <person name="Ballario P."/>
            <person name="Bolchi A."/>
            <person name="Brenna A."/>
            <person name="Brun A."/>
            <person name="Buee M."/>
            <person name="Cantarel B."/>
            <person name="Chevalier G."/>
            <person name="Couloux A."/>
            <person name="Da Silva C."/>
            <person name="Denoeud F."/>
            <person name="Duplessis S."/>
            <person name="Ghignone S."/>
            <person name="Hilselberger B."/>
            <person name="Iotti M."/>
            <person name="Marcais B."/>
            <person name="Mello A."/>
            <person name="Miranda M."/>
            <person name="Pacioni G."/>
            <person name="Quesneville H."/>
            <person name="Riccioni C."/>
            <person name="Ruotolo R."/>
            <person name="Splivallo R."/>
            <person name="Stocchi V."/>
            <person name="Tisserant E."/>
            <person name="Viscomi A.R."/>
            <person name="Zambonelli A."/>
            <person name="Zampieri E."/>
            <person name="Henrissat B."/>
            <person name="Lebrun M.H."/>
            <person name="Paolocci F."/>
            <person name="Bonfante P."/>
            <person name="Ottonello S."/>
            <person name="Wincker P."/>
        </authorList>
    </citation>
    <scope>NUCLEOTIDE SEQUENCE [LARGE SCALE GENOMIC DNA]</scope>
    <source>
        <strain evidence="1 2">Mel28</strain>
    </source>
</reference>
<dbReference type="RefSeq" id="XP_002839248.1">
    <property type="nucleotide sequence ID" value="XM_002839202.1"/>
</dbReference>
<sequence>MLCKKYLTIRIILRDLFPIVVLETESGKADAIICIADICPQGGELLHTSCSAITTDKPKGAYFNPRASNDIAYVNGSTPLSNTHCRRPADKI</sequence>
<dbReference type="InParanoid" id="D5GFZ6"/>
<proteinExistence type="predicted"/>